<accession>A0A1I0P445</accession>
<dbReference type="RefSeq" id="WP_049989595.1">
    <property type="nucleotide sequence ID" value="NZ_FOIS01000003.1"/>
</dbReference>
<organism evidence="1 2">
    <name type="scientific">Natrinema salifodinae</name>
    <dbReference type="NCBI Taxonomy" id="1202768"/>
    <lineage>
        <taxon>Archaea</taxon>
        <taxon>Methanobacteriati</taxon>
        <taxon>Methanobacteriota</taxon>
        <taxon>Stenosarchaea group</taxon>
        <taxon>Halobacteria</taxon>
        <taxon>Halobacteriales</taxon>
        <taxon>Natrialbaceae</taxon>
        <taxon>Natrinema</taxon>
    </lineage>
</organism>
<dbReference type="Proteomes" id="UP000183275">
    <property type="component" value="Unassembled WGS sequence"/>
</dbReference>
<gene>
    <name evidence="1" type="ORF">SAMN05216285_2103</name>
</gene>
<protein>
    <submittedName>
        <fullName evidence="1">Uncharacterized protein</fullName>
    </submittedName>
</protein>
<proteinExistence type="predicted"/>
<reference evidence="2" key="1">
    <citation type="submission" date="2016-10" db="EMBL/GenBank/DDBJ databases">
        <authorList>
            <person name="Varghese N."/>
        </authorList>
    </citation>
    <scope>NUCLEOTIDE SEQUENCE [LARGE SCALE GENOMIC DNA]</scope>
    <source>
        <strain evidence="2">CGMCC 1.12284</strain>
    </source>
</reference>
<evidence type="ECO:0000313" key="2">
    <source>
        <dbReference type="Proteomes" id="UP000183275"/>
    </source>
</evidence>
<dbReference type="OrthoDB" id="350085at2157"/>
<name>A0A1I0P445_9EURY</name>
<keyword evidence="2" id="KW-1185">Reference proteome</keyword>
<dbReference type="EMBL" id="FOIS01000003">
    <property type="protein sequence ID" value="SEW08812.1"/>
    <property type="molecule type" value="Genomic_DNA"/>
</dbReference>
<evidence type="ECO:0000313" key="1">
    <source>
        <dbReference type="EMBL" id="SEW08812.1"/>
    </source>
</evidence>
<sequence length="196" mass="21954">MAERERLYHLPEFLARVREGGVHDVRENLGEDVSGVLYHHRGVRVPGHNATFIWHEAGGTFKLVVDGVGDRGAWTTFDADRSWDVFFVRPPDDAPYLAWMTDAEFESDEADRFDEKSAAVGAGRFSFGLYLQPVAVWQELEERAHKADVPCFIYRPSGRTLVPEGDVADYEHALPPELIGDDPPDYLGLVDANVGL</sequence>
<dbReference type="STRING" id="1202768.SAMN05216285_2103"/>
<dbReference type="eggNOG" id="arCOG10322">
    <property type="taxonomic scope" value="Archaea"/>
</dbReference>
<dbReference type="AlphaFoldDB" id="A0A1I0P445"/>